<keyword evidence="5" id="KW-0418">Kinase</keyword>
<dbReference type="SUPFAM" id="SSF55874">
    <property type="entry name" value="ATPase domain of HSP90 chaperone/DNA topoisomerase II/histidine kinase"/>
    <property type="match status" value="1"/>
</dbReference>
<accession>N1VPN8</accession>
<dbReference type="SUPFAM" id="SSF52172">
    <property type="entry name" value="CheY-like"/>
    <property type="match status" value="1"/>
</dbReference>
<dbReference type="Gene3D" id="1.10.287.130">
    <property type="match status" value="1"/>
</dbReference>
<keyword evidence="8" id="KW-0597">Phosphoprotein</keyword>
<keyword evidence="7" id="KW-0902">Two-component regulatory system</keyword>
<dbReference type="CDD" id="cd17534">
    <property type="entry name" value="REC_DC-like"/>
    <property type="match status" value="1"/>
</dbReference>
<evidence type="ECO:0000256" key="6">
    <source>
        <dbReference type="ARBA" id="ARBA00022840"/>
    </source>
</evidence>
<dbReference type="Pfam" id="PF00512">
    <property type="entry name" value="HisKA"/>
    <property type="match status" value="1"/>
</dbReference>
<dbReference type="EC" id="2.7.13.3" evidence="2"/>
<dbReference type="InterPro" id="IPR036097">
    <property type="entry name" value="HisK_dim/P_sf"/>
</dbReference>
<dbReference type="Pfam" id="PF00072">
    <property type="entry name" value="Response_reg"/>
    <property type="match status" value="1"/>
</dbReference>
<dbReference type="AlphaFoldDB" id="N1VPN8"/>
<evidence type="ECO:0000256" key="4">
    <source>
        <dbReference type="ARBA" id="ARBA00022741"/>
    </source>
</evidence>
<dbReference type="SMART" id="SM00388">
    <property type="entry name" value="HisKA"/>
    <property type="match status" value="1"/>
</dbReference>
<evidence type="ECO:0000259" key="10">
    <source>
        <dbReference type="PROSITE" id="PS50110"/>
    </source>
</evidence>
<keyword evidence="3" id="KW-0808">Transferase</keyword>
<organism evidence="11 12">
    <name type="scientific">Leptospira terpstrae serovar Hualin str. LT 11-33 = ATCC 700639</name>
    <dbReference type="NCBI Taxonomy" id="1257025"/>
    <lineage>
        <taxon>Bacteria</taxon>
        <taxon>Pseudomonadati</taxon>
        <taxon>Spirochaetota</taxon>
        <taxon>Spirochaetia</taxon>
        <taxon>Leptospirales</taxon>
        <taxon>Leptospiraceae</taxon>
        <taxon>Leptospira</taxon>
    </lineage>
</organism>
<evidence type="ECO:0000256" key="5">
    <source>
        <dbReference type="ARBA" id="ARBA00022777"/>
    </source>
</evidence>
<evidence type="ECO:0000256" key="3">
    <source>
        <dbReference type="ARBA" id="ARBA00022679"/>
    </source>
</evidence>
<dbReference type="InterPro" id="IPR005467">
    <property type="entry name" value="His_kinase_dom"/>
</dbReference>
<keyword evidence="12" id="KW-1185">Reference proteome</keyword>
<dbReference type="PROSITE" id="PS50110">
    <property type="entry name" value="RESPONSE_REGULATORY"/>
    <property type="match status" value="1"/>
</dbReference>
<dbReference type="GO" id="GO:0005524">
    <property type="term" value="F:ATP binding"/>
    <property type="evidence" value="ECO:0007669"/>
    <property type="project" value="UniProtKB-KW"/>
</dbReference>
<evidence type="ECO:0000256" key="7">
    <source>
        <dbReference type="ARBA" id="ARBA00023012"/>
    </source>
</evidence>
<dbReference type="Proteomes" id="UP000012371">
    <property type="component" value="Unassembled WGS sequence"/>
</dbReference>
<sequence length="370" mass="41654">MKPALKNMTAVVGTDKETDVKRILVVEDERIIAINICSTLKQYGYNATYVSDANDAIEHIENEHFDLVLMDIMLNGPMDGIEIATIIKKTKEIPVIYLTAYSDEATINRAKATEPFGYLIKPFNSRDLYISVEMAIYKSQVQKHIRNVESRLAENQKWETIALVASGISHEVNNPLTSILNLADLITLEAKKTSNPSLGEKAAKIAEESERIAKIIKNLVSYSQSTSSQWNYSNLGSIINDTRSFLHQYFLKEGIQCEVELGDVPLVYCQPQKIKQVLLNLMQDARVRVNTREDTIGRKMTVALKQVEEGGSSHILIQIKDNGAEDLVKGISQMNSLEVTKTIITEHKGKMYRDENSSSWFFTLPIIKPL</sequence>
<dbReference type="InterPro" id="IPR003661">
    <property type="entry name" value="HisK_dim/P_dom"/>
</dbReference>
<dbReference type="Gene3D" id="3.40.50.2300">
    <property type="match status" value="1"/>
</dbReference>
<dbReference type="InterPro" id="IPR011006">
    <property type="entry name" value="CheY-like_superfamily"/>
</dbReference>
<gene>
    <name evidence="11" type="ORF">LEP1GSC203_1540</name>
</gene>
<dbReference type="CDD" id="cd00082">
    <property type="entry name" value="HisKA"/>
    <property type="match status" value="1"/>
</dbReference>
<dbReference type="SMART" id="SM00448">
    <property type="entry name" value="REC"/>
    <property type="match status" value="1"/>
</dbReference>
<keyword evidence="6" id="KW-0067">ATP-binding</keyword>
<keyword evidence="4" id="KW-0547">Nucleotide-binding</keyword>
<evidence type="ECO:0000313" key="11">
    <source>
        <dbReference type="EMBL" id="EMY61689.1"/>
    </source>
</evidence>
<evidence type="ECO:0000256" key="1">
    <source>
        <dbReference type="ARBA" id="ARBA00000085"/>
    </source>
</evidence>
<name>N1VPN8_9LEPT</name>
<feature type="modified residue" description="4-aspartylphosphate" evidence="8">
    <location>
        <position position="71"/>
    </location>
</feature>
<proteinExistence type="predicted"/>
<dbReference type="InterPro" id="IPR001789">
    <property type="entry name" value="Sig_transdc_resp-reg_receiver"/>
</dbReference>
<dbReference type="STRING" id="1257025.LEP1GSC203_1540"/>
<dbReference type="PROSITE" id="PS50109">
    <property type="entry name" value="HIS_KIN"/>
    <property type="match status" value="1"/>
</dbReference>
<dbReference type="Gene3D" id="3.30.565.10">
    <property type="entry name" value="Histidine kinase-like ATPase, C-terminal domain"/>
    <property type="match status" value="1"/>
</dbReference>
<dbReference type="PANTHER" id="PTHR43065:SF46">
    <property type="entry name" value="C4-DICARBOXYLATE TRANSPORT SENSOR PROTEIN DCTB"/>
    <property type="match status" value="1"/>
</dbReference>
<dbReference type="SUPFAM" id="SSF47384">
    <property type="entry name" value="Homodimeric domain of signal transducing histidine kinase"/>
    <property type="match status" value="1"/>
</dbReference>
<feature type="domain" description="Response regulatory" evidence="10">
    <location>
        <begin position="22"/>
        <end position="136"/>
    </location>
</feature>
<comment type="catalytic activity">
    <reaction evidence="1">
        <text>ATP + protein L-histidine = ADP + protein N-phospho-L-histidine.</text>
        <dbReference type="EC" id="2.7.13.3"/>
    </reaction>
</comment>
<evidence type="ECO:0000256" key="8">
    <source>
        <dbReference type="PROSITE-ProRule" id="PRU00169"/>
    </source>
</evidence>
<evidence type="ECO:0000313" key="12">
    <source>
        <dbReference type="Proteomes" id="UP000012371"/>
    </source>
</evidence>
<comment type="caution">
    <text evidence="11">The sequence shown here is derived from an EMBL/GenBank/DDBJ whole genome shotgun (WGS) entry which is preliminary data.</text>
</comment>
<evidence type="ECO:0000259" key="9">
    <source>
        <dbReference type="PROSITE" id="PS50109"/>
    </source>
</evidence>
<dbReference type="EMBL" id="AOGW02000010">
    <property type="protein sequence ID" value="EMY61689.1"/>
    <property type="molecule type" value="Genomic_DNA"/>
</dbReference>
<protein>
    <recommendedName>
        <fullName evidence="2">histidine kinase</fullName>
        <ecNumber evidence="2">2.7.13.3</ecNumber>
    </recommendedName>
</protein>
<dbReference type="GO" id="GO:0000155">
    <property type="term" value="F:phosphorelay sensor kinase activity"/>
    <property type="evidence" value="ECO:0007669"/>
    <property type="project" value="InterPro"/>
</dbReference>
<feature type="domain" description="Histidine kinase" evidence="9">
    <location>
        <begin position="167"/>
        <end position="370"/>
    </location>
</feature>
<reference evidence="11" key="1">
    <citation type="submission" date="2013-03" db="EMBL/GenBank/DDBJ databases">
        <authorList>
            <person name="Harkins D.M."/>
            <person name="Durkin A.S."/>
            <person name="Brinkac L.M."/>
            <person name="Haft D.H."/>
            <person name="Selengut J.D."/>
            <person name="Sanka R."/>
            <person name="DePew J."/>
            <person name="Purushe J."/>
            <person name="Hartskeerl R.A."/>
            <person name="Ahmed A."/>
            <person name="van der Linden H."/>
            <person name="Goris M.G.A."/>
            <person name="Vinetz J.M."/>
            <person name="Sutton G.G."/>
            <person name="Nierman W.C."/>
            <person name="Fouts D.E."/>
        </authorList>
    </citation>
    <scope>NUCLEOTIDE SEQUENCE [LARGE SCALE GENOMIC DNA]</scope>
    <source>
        <strain evidence="11">LT 11-33</strain>
    </source>
</reference>
<evidence type="ECO:0000256" key="2">
    <source>
        <dbReference type="ARBA" id="ARBA00012438"/>
    </source>
</evidence>
<dbReference type="PANTHER" id="PTHR43065">
    <property type="entry name" value="SENSOR HISTIDINE KINASE"/>
    <property type="match status" value="1"/>
</dbReference>
<dbReference type="InterPro" id="IPR036890">
    <property type="entry name" value="HATPase_C_sf"/>
</dbReference>